<dbReference type="AlphaFoldDB" id="A0A0X8HTL6"/>
<feature type="repeat" description="TPR" evidence="7">
    <location>
        <begin position="499"/>
        <end position="532"/>
    </location>
</feature>
<dbReference type="GO" id="GO:0005680">
    <property type="term" value="C:anaphase-promoting complex"/>
    <property type="evidence" value="ECO:0007669"/>
    <property type="project" value="InterPro"/>
</dbReference>
<sequence length="627" mass="73090">MTKAMLSEPLLEIKNRLRKSSKELSQLKLFQSARWSSEALTGMCEIPEEQEVKEFDDESPLKNRTSITATNSFLERGFQEAEHLEDKQYDLFLLASNLFDCKEYDRCAYFLRNEKHPRLKFLRLYSRFLSWDKKTQESSSDVLTKPADISQKDPAAGTNVDDWVDDRNSVTKRAANIQSQMVFDLGTGEKISITLISRELESYLIEIQQTDSTAKSGLGFALLYYLRGILEKKQGLASEAIKSLVKSLELYPFNWTCWCELSTCITRTDESLLLLKHLRDMFPLDEHDKDGNSIMLRFFKIYIFKDFGGEFENFMDELDYLLNIFPNFSFLKSELALINYHYMDYANAELIFDEIVKLDPYRLDDLDTYSNILYVIQKPHKLAYLSQFAADVDAYRPETCCIIANYFSAKQQHEKAIMYFRRALTLNKTCTNAWTLMGHEFVEMKNSHAAIECYRRAVDINPCDFKAWYGLGQAYEVLDRHLYALYYLQKACSLKPLDKRMWQALANCYDKLDRPNQAIKCFQRASQLSNDQDITILFYLATLYERVQDAISCKNYMLKCIEVEEANQGVLLDECAKARLWLARHEVKHRNFPAAYNYASGVTHGTSQEIEAARVIARECRKRMEYQ</sequence>
<dbReference type="OrthoDB" id="10262026at2759"/>
<evidence type="ECO:0000259" key="8">
    <source>
        <dbReference type="Pfam" id="PF04049"/>
    </source>
</evidence>
<dbReference type="SMART" id="SM00028">
    <property type="entry name" value="TPR"/>
    <property type="match status" value="6"/>
</dbReference>
<dbReference type="InterPro" id="IPR011990">
    <property type="entry name" value="TPR-like_helical_dom_sf"/>
</dbReference>
<feature type="domain" description="Cdc23" evidence="8">
    <location>
        <begin position="12"/>
        <end position="336"/>
    </location>
</feature>
<dbReference type="Proteomes" id="UP000243052">
    <property type="component" value="Chromosome v"/>
</dbReference>
<keyword evidence="3" id="KW-0498">Mitosis</keyword>
<dbReference type="Pfam" id="PF13181">
    <property type="entry name" value="TPR_8"/>
    <property type="match status" value="2"/>
</dbReference>
<keyword evidence="4" id="KW-0833">Ubl conjugation pathway</keyword>
<name>A0A0X8HTL6_9SACH</name>
<evidence type="ECO:0000256" key="7">
    <source>
        <dbReference type="PROSITE-ProRule" id="PRU00339"/>
    </source>
</evidence>
<dbReference type="GO" id="GO:0016567">
    <property type="term" value="P:protein ubiquitination"/>
    <property type="evidence" value="ECO:0007669"/>
    <property type="project" value="TreeGrafter"/>
</dbReference>
<dbReference type="STRING" id="45286.A0A0X8HTL6"/>
<dbReference type="GeneID" id="28724465"/>
<reference evidence="9 10" key="1">
    <citation type="submission" date="2016-01" db="EMBL/GenBank/DDBJ databases">
        <title>Genome sequence of the yeast Holleya sinecauda.</title>
        <authorList>
            <person name="Dietrich F.S."/>
        </authorList>
    </citation>
    <scope>NUCLEOTIDE SEQUENCE [LARGE SCALE GENOMIC DNA]</scope>
    <source>
        <strain evidence="9 10">ATCC 58844</strain>
    </source>
</reference>
<keyword evidence="2" id="KW-0677">Repeat</keyword>
<organism evidence="9 10">
    <name type="scientific">Eremothecium sinecaudum</name>
    <dbReference type="NCBI Taxonomy" id="45286"/>
    <lineage>
        <taxon>Eukaryota</taxon>
        <taxon>Fungi</taxon>
        <taxon>Dikarya</taxon>
        <taxon>Ascomycota</taxon>
        <taxon>Saccharomycotina</taxon>
        <taxon>Saccharomycetes</taxon>
        <taxon>Saccharomycetales</taxon>
        <taxon>Saccharomycetaceae</taxon>
        <taxon>Eremothecium</taxon>
    </lineage>
</organism>
<dbReference type="GO" id="GO:0051301">
    <property type="term" value="P:cell division"/>
    <property type="evidence" value="ECO:0007669"/>
    <property type="project" value="UniProtKB-KW"/>
</dbReference>
<keyword evidence="5 7" id="KW-0802">TPR repeat</keyword>
<evidence type="ECO:0000256" key="4">
    <source>
        <dbReference type="ARBA" id="ARBA00022786"/>
    </source>
</evidence>
<dbReference type="InterPro" id="IPR007192">
    <property type="entry name" value="APC8"/>
</dbReference>
<dbReference type="PANTHER" id="PTHR12558">
    <property type="entry name" value="CELL DIVISION CYCLE 16,23,27"/>
    <property type="match status" value="1"/>
</dbReference>
<proteinExistence type="predicted"/>
<keyword evidence="1" id="KW-0132">Cell division</keyword>
<dbReference type="SUPFAM" id="SSF48452">
    <property type="entry name" value="TPR-like"/>
    <property type="match status" value="1"/>
</dbReference>
<dbReference type="Gene3D" id="1.25.40.10">
    <property type="entry name" value="Tetratricopeptide repeat domain"/>
    <property type="match status" value="2"/>
</dbReference>
<feature type="repeat" description="TPR" evidence="7">
    <location>
        <begin position="431"/>
        <end position="464"/>
    </location>
</feature>
<evidence type="ECO:0000256" key="2">
    <source>
        <dbReference type="ARBA" id="ARBA00022737"/>
    </source>
</evidence>
<keyword evidence="10" id="KW-1185">Reference proteome</keyword>
<evidence type="ECO:0000256" key="6">
    <source>
        <dbReference type="ARBA" id="ARBA00023306"/>
    </source>
</evidence>
<dbReference type="RefSeq" id="XP_017988184.1">
    <property type="nucleotide sequence ID" value="XM_018132535.1"/>
</dbReference>
<dbReference type="InterPro" id="IPR019734">
    <property type="entry name" value="TPR_rpt"/>
</dbReference>
<accession>A0A0X8HTL6</accession>
<feature type="repeat" description="TPR" evidence="7">
    <location>
        <begin position="221"/>
        <end position="254"/>
    </location>
</feature>
<feature type="repeat" description="TPR" evidence="7">
    <location>
        <begin position="465"/>
        <end position="498"/>
    </location>
</feature>
<dbReference type="PROSITE" id="PS50005">
    <property type="entry name" value="TPR"/>
    <property type="match status" value="4"/>
</dbReference>
<dbReference type="GO" id="GO:0045842">
    <property type="term" value="P:positive regulation of mitotic metaphase/anaphase transition"/>
    <property type="evidence" value="ECO:0007669"/>
    <property type="project" value="TreeGrafter"/>
</dbReference>
<keyword evidence="6" id="KW-0131">Cell cycle</keyword>
<dbReference type="GO" id="GO:0031145">
    <property type="term" value="P:anaphase-promoting complex-dependent catabolic process"/>
    <property type="evidence" value="ECO:0007669"/>
    <property type="project" value="TreeGrafter"/>
</dbReference>
<evidence type="ECO:0000256" key="5">
    <source>
        <dbReference type="ARBA" id="ARBA00022803"/>
    </source>
</evidence>
<evidence type="ECO:0000256" key="1">
    <source>
        <dbReference type="ARBA" id="ARBA00022618"/>
    </source>
</evidence>
<gene>
    <name evidence="9" type="ORF">AW171_hschr53122</name>
</gene>
<dbReference type="Pfam" id="PF13414">
    <property type="entry name" value="TPR_11"/>
    <property type="match status" value="1"/>
</dbReference>
<evidence type="ECO:0000256" key="3">
    <source>
        <dbReference type="ARBA" id="ARBA00022776"/>
    </source>
</evidence>
<evidence type="ECO:0000313" key="10">
    <source>
        <dbReference type="Proteomes" id="UP000243052"/>
    </source>
</evidence>
<dbReference type="Pfam" id="PF04049">
    <property type="entry name" value="ANAPC8"/>
    <property type="match status" value="1"/>
</dbReference>
<protein>
    <submittedName>
        <fullName evidence="9">HEL092Wp</fullName>
    </submittedName>
</protein>
<dbReference type="PANTHER" id="PTHR12558:SF10">
    <property type="entry name" value="CELL DIVISION CYCLE PROTEIN 23 HOMOLOG"/>
    <property type="match status" value="1"/>
</dbReference>
<dbReference type="EMBL" id="CP014245">
    <property type="protein sequence ID" value="AMD21188.1"/>
    <property type="molecule type" value="Genomic_DNA"/>
</dbReference>
<evidence type="ECO:0000313" key="9">
    <source>
        <dbReference type="EMBL" id="AMD21188.1"/>
    </source>
</evidence>